<evidence type="ECO:0000256" key="2">
    <source>
        <dbReference type="ARBA" id="ARBA00008086"/>
    </source>
</evidence>
<dbReference type="Pfam" id="PF04962">
    <property type="entry name" value="KduI"/>
    <property type="match status" value="1"/>
</dbReference>
<dbReference type="HAMAP" id="MF_00687">
    <property type="entry name" value="KduI"/>
    <property type="match status" value="1"/>
</dbReference>
<comment type="catalytic activity">
    <reaction evidence="1 6">
        <text>5-dehydro-4-deoxy-D-glucuronate = 3-deoxy-D-glycero-2,5-hexodiulosonate</text>
        <dbReference type="Rhea" id="RHEA:23896"/>
        <dbReference type="ChEBI" id="CHEBI:17117"/>
        <dbReference type="ChEBI" id="CHEBI:29071"/>
        <dbReference type="EC" id="5.3.1.17"/>
    </reaction>
</comment>
<dbReference type="PANTHER" id="PTHR38461">
    <property type="entry name" value="4-DEOXY-L-THREO-5-HEXOSULOSE-URONATE KETOL-ISOMERASE"/>
    <property type="match status" value="1"/>
</dbReference>
<comment type="function">
    <text evidence="6">Catalyzes the isomerization of 5-dehydro-4-deoxy-D-glucuronate to 3-deoxy-D-glycero-2,5-hexodiulosonate.</text>
</comment>
<dbReference type="EC" id="5.3.1.17" evidence="6"/>
<keyword evidence="4 6" id="KW-0862">Zinc</keyword>
<dbReference type="CDD" id="cd20294">
    <property type="entry name" value="cupin_KduI_N"/>
    <property type="match status" value="1"/>
</dbReference>
<dbReference type="InterPro" id="IPR014710">
    <property type="entry name" value="RmlC-like_jellyroll"/>
</dbReference>
<gene>
    <name evidence="6" type="primary">kduI</name>
    <name evidence="7" type="ORF">EA71_00307</name>
</gene>
<dbReference type="PANTHER" id="PTHR38461:SF1">
    <property type="entry name" value="4-DEOXY-L-THREO-5-HEXOSULOSE-URONATE KETOL-ISOMERASE"/>
    <property type="match status" value="1"/>
</dbReference>
<evidence type="ECO:0000256" key="3">
    <source>
        <dbReference type="ARBA" id="ARBA00022723"/>
    </source>
</evidence>
<comment type="cofactor">
    <cofactor evidence="6">
        <name>Zn(2+)</name>
        <dbReference type="ChEBI" id="CHEBI:29105"/>
    </cofactor>
    <text evidence="6">Binds 1 zinc ion per subunit.</text>
</comment>
<dbReference type="PIRSF" id="PIRSF006625">
    <property type="entry name" value="KduI"/>
    <property type="match status" value="1"/>
</dbReference>
<dbReference type="RefSeq" id="WP_181824885.1">
    <property type="nucleotide sequence ID" value="NZ_LEPB01000001.1"/>
</dbReference>
<evidence type="ECO:0000256" key="5">
    <source>
        <dbReference type="ARBA" id="ARBA00023235"/>
    </source>
</evidence>
<dbReference type="CDD" id="cd20491">
    <property type="entry name" value="cupin_KduI_C"/>
    <property type="match status" value="1"/>
</dbReference>
<dbReference type="GO" id="GO:0045490">
    <property type="term" value="P:pectin catabolic process"/>
    <property type="evidence" value="ECO:0007669"/>
    <property type="project" value="UniProtKB-UniRule"/>
</dbReference>
<feature type="binding site" evidence="6">
    <location>
        <position position="204"/>
    </location>
    <ligand>
        <name>Zn(2+)</name>
        <dbReference type="ChEBI" id="CHEBI:29105"/>
    </ligand>
</feature>
<dbReference type="Gene3D" id="2.60.120.520">
    <property type="entry name" value="pectin degrading enzyme 5-keto 4- deoxyuronate isomerase, domain 1"/>
    <property type="match status" value="1"/>
</dbReference>
<evidence type="ECO:0000256" key="6">
    <source>
        <dbReference type="HAMAP-Rule" id="MF_00687"/>
    </source>
</evidence>
<comment type="similarity">
    <text evidence="2 6">Belongs to the KduI family.</text>
</comment>
<dbReference type="GO" id="GO:0008697">
    <property type="term" value="F:4-deoxy-L-threo-5-hexosulose-uronate ketol-isomerase activity"/>
    <property type="evidence" value="ECO:0007669"/>
    <property type="project" value="UniProtKB-UniRule"/>
</dbReference>
<evidence type="ECO:0000313" key="8">
    <source>
        <dbReference type="Proteomes" id="UP000252797"/>
    </source>
</evidence>
<dbReference type="GO" id="GO:0042840">
    <property type="term" value="P:D-glucuronate catabolic process"/>
    <property type="evidence" value="ECO:0007669"/>
    <property type="project" value="TreeGrafter"/>
</dbReference>
<reference evidence="7 8" key="1">
    <citation type="submission" date="2015-06" db="EMBL/GenBank/DDBJ databases">
        <title>The Genome Sequence of Enterococcus durans 4EA1.</title>
        <authorList>
            <consortium name="The Broad Institute Genomics Platform"/>
            <consortium name="The Broad Institute Genome Sequencing Center for Infectious Disease"/>
            <person name="Earl A.M."/>
            <person name="Van Tyne D."/>
            <person name="Lebreton F."/>
            <person name="Saavedra J.T."/>
            <person name="Gilmore M.S."/>
            <person name="Manson Mcguire A."/>
            <person name="Clock S."/>
            <person name="Crupain M."/>
            <person name="Rangan U."/>
            <person name="Young S."/>
            <person name="Abouelleil A."/>
            <person name="Cao P."/>
            <person name="Chapman S.B."/>
            <person name="Griggs A."/>
            <person name="Priest M."/>
            <person name="Shea T."/>
            <person name="Wortman J."/>
            <person name="Nusbaum C."/>
            <person name="Birren B."/>
        </authorList>
    </citation>
    <scope>NUCLEOTIDE SEQUENCE [LARGE SCALE GENOMIC DNA]</scope>
    <source>
        <strain evidence="7 8">4EA1</strain>
    </source>
</reference>
<evidence type="ECO:0000256" key="1">
    <source>
        <dbReference type="ARBA" id="ARBA00000552"/>
    </source>
</evidence>
<sequence length="280" mass="32434">MQEMETRYTHSPEDIRHYSTEQLRKEFLVEKVFEPGKISLTYTHNDRMIFGGVTPTEKELEITLDKELGVEYFLERRELGVINIGGSGFIEIEGKKEEMKKQDGYYIGKETKHVVFSSKDPENPAKFYISSVPAHHKYPNVKISIDQVKPMETGEGLSLNERKIYQYIHPNVCESCQLQMGYTILEPGSSWNTMPCHTHERRMEAYVYFDFAKEDTRVFHMMGKPDETKHLAVDNEQAIISPSWSIHSGVGTSNYSFIWAMCGENITYTDMDMVPMDQLK</sequence>
<keyword evidence="3 6" id="KW-0479">Metal-binding</keyword>
<dbReference type="SUPFAM" id="SSF51182">
    <property type="entry name" value="RmlC-like cupins"/>
    <property type="match status" value="1"/>
</dbReference>
<dbReference type="GO" id="GO:0008270">
    <property type="term" value="F:zinc ion binding"/>
    <property type="evidence" value="ECO:0007669"/>
    <property type="project" value="UniProtKB-UniRule"/>
</dbReference>
<protein>
    <recommendedName>
        <fullName evidence="6">4-deoxy-L-threo-5-hexosulose-uronate ketol-isomerase</fullName>
        <ecNumber evidence="6">5.3.1.17</ecNumber>
    </recommendedName>
    <alternativeName>
        <fullName evidence="6">5-keto-4-deoxyuronate isomerase</fullName>
    </alternativeName>
    <alternativeName>
        <fullName evidence="6">DKI isomerase</fullName>
    </alternativeName>
</protein>
<comment type="pathway">
    <text evidence="6">Glycan metabolism; pectin degradation; 2-dehydro-3-deoxy-D-gluconate from pectin: step 4/5.</text>
</comment>
<dbReference type="InterPro" id="IPR007045">
    <property type="entry name" value="KduI"/>
</dbReference>
<keyword evidence="5 6" id="KW-0413">Isomerase</keyword>
<dbReference type="AlphaFoldDB" id="A0A367CKA4"/>
<dbReference type="STRING" id="53345.LIU_00205"/>
<dbReference type="GO" id="GO:0019698">
    <property type="term" value="P:D-galacturonate catabolic process"/>
    <property type="evidence" value="ECO:0007669"/>
    <property type="project" value="TreeGrafter"/>
</dbReference>
<feature type="binding site" evidence="6">
    <location>
        <position position="199"/>
    </location>
    <ligand>
        <name>Zn(2+)</name>
        <dbReference type="ChEBI" id="CHEBI:29105"/>
    </ligand>
</feature>
<dbReference type="InterPro" id="IPR021120">
    <property type="entry name" value="KduI/IolB_isomerase"/>
</dbReference>
<dbReference type="UniPathway" id="UPA00545">
    <property type="reaction ID" value="UER00826"/>
</dbReference>
<feature type="binding site" evidence="6">
    <location>
        <position position="197"/>
    </location>
    <ligand>
        <name>Zn(2+)</name>
        <dbReference type="ChEBI" id="CHEBI:29105"/>
    </ligand>
</feature>
<accession>A0A367CKA4</accession>
<dbReference type="NCBIfam" id="NF002091">
    <property type="entry name" value="PRK00924.1"/>
    <property type="match status" value="1"/>
</dbReference>
<dbReference type="EMBL" id="LEPB01000001">
    <property type="protein sequence ID" value="RCA12103.1"/>
    <property type="molecule type" value="Genomic_DNA"/>
</dbReference>
<dbReference type="InterPro" id="IPR027449">
    <property type="entry name" value="KduI_N"/>
</dbReference>
<organism evidence="7 8">
    <name type="scientific">Enterococcus durans</name>
    <dbReference type="NCBI Taxonomy" id="53345"/>
    <lineage>
        <taxon>Bacteria</taxon>
        <taxon>Bacillati</taxon>
        <taxon>Bacillota</taxon>
        <taxon>Bacilli</taxon>
        <taxon>Lactobacillales</taxon>
        <taxon>Enterococcaceae</taxon>
        <taxon>Enterococcus</taxon>
    </lineage>
</organism>
<evidence type="ECO:0000256" key="4">
    <source>
        <dbReference type="ARBA" id="ARBA00022833"/>
    </source>
</evidence>
<feature type="binding site" evidence="6">
    <location>
        <position position="247"/>
    </location>
    <ligand>
        <name>Zn(2+)</name>
        <dbReference type="ChEBI" id="CHEBI:29105"/>
    </ligand>
</feature>
<name>A0A367CKA4_9ENTE</name>
<dbReference type="Gene3D" id="2.60.120.10">
    <property type="entry name" value="Jelly Rolls"/>
    <property type="match status" value="1"/>
</dbReference>
<proteinExistence type="inferred from homology"/>
<comment type="caution">
    <text evidence="7">The sequence shown here is derived from an EMBL/GenBank/DDBJ whole genome shotgun (WGS) entry which is preliminary data.</text>
</comment>
<evidence type="ECO:0000313" key="7">
    <source>
        <dbReference type="EMBL" id="RCA12103.1"/>
    </source>
</evidence>
<dbReference type="InterPro" id="IPR011051">
    <property type="entry name" value="RmlC_Cupin_sf"/>
</dbReference>
<dbReference type="Proteomes" id="UP000252797">
    <property type="component" value="Unassembled WGS sequence"/>
</dbReference>